<keyword evidence="2" id="KW-1185">Reference proteome</keyword>
<evidence type="ECO:0000313" key="1">
    <source>
        <dbReference type="EMBL" id="MXN16352.1"/>
    </source>
</evidence>
<dbReference type="RefSeq" id="WP_160890896.1">
    <property type="nucleotide sequence ID" value="NZ_WUMU01000001.1"/>
</dbReference>
<dbReference type="Proteomes" id="UP000477911">
    <property type="component" value="Unassembled WGS sequence"/>
</dbReference>
<dbReference type="EMBL" id="WUMU01000001">
    <property type="protein sequence ID" value="MXN16352.1"/>
    <property type="molecule type" value="Genomic_DNA"/>
</dbReference>
<evidence type="ECO:0000313" key="2">
    <source>
        <dbReference type="Proteomes" id="UP000477911"/>
    </source>
</evidence>
<comment type="caution">
    <text evidence="1">The sequence shown here is derived from an EMBL/GenBank/DDBJ whole genome shotgun (WGS) entry which is preliminary data.</text>
</comment>
<sequence length="123" mass="13491">MDASLRDELKAEVDDLWSETIRHLPLAKGAPDTTRSPAEFAAILRTGARDEERPNYAGTSGRRVGVMADGGVLRIDRSAWPDVLPRKGDKVVALDREGQPVFDVLAVDDRSHLRLICDLGEAN</sequence>
<proteinExistence type="predicted"/>
<accession>A0A6L7FY50</accession>
<reference evidence="1 2" key="1">
    <citation type="submission" date="2019-12" db="EMBL/GenBank/DDBJ databases">
        <authorList>
            <person name="Li M."/>
        </authorList>
    </citation>
    <scope>NUCLEOTIDE SEQUENCE [LARGE SCALE GENOMIC DNA]</scope>
    <source>
        <strain evidence="1 2">GBMRC 2024</strain>
    </source>
</reference>
<gene>
    <name evidence="1" type="ORF">GR170_00780</name>
</gene>
<organism evidence="1 2">
    <name type="scientific">Pseudooceanicola albus</name>
    <dbReference type="NCBI Taxonomy" id="2692189"/>
    <lineage>
        <taxon>Bacteria</taxon>
        <taxon>Pseudomonadati</taxon>
        <taxon>Pseudomonadota</taxon>
        <taxon>Alphaproteobacteria</taxon>
        <taxon>Rhodobacterales</taxon>
        <taxon>Paracoccaceae</taxon>
        <taxon>Pseudooceanicola</taxon>
    </lineage>
</organism>
<dbReference type="AlphaFoldDB" id="A0A6L7FY50"/>
<protein>
    <submittedName>
        <fullName evidence="1">Uncharacterized protein</fullName>
    </submittedName>
</protein>
<name>A0A6L7FY50_9RHOB</name>